<organism evidence="1">
    <name type="scientific">marine sediment metagenome</name>
    <dbReference type="NCBI Taxonomy" id="412755"/>
    <lineage>
        <taxon>unclassified sequences</taxon>
        <taxon>metagenomes</taxon>
        <taxon>ecological metagenomes</taxon>
    </lineage>
</organism>
<comment type="caution">
    <text evidence="1">The sequence shown here is derived from an EMBL/GenBank/DDBJ whole genome shotgun (WGS) entry which is preliminary data.</text>
</comment>
<evidence type="ECO:0000313" key="1">
    <source>
        <dbReference type="EMBL" id="KKL82635.1"/>
    </source>
</evidence>
<name>A0A0F9HLL9_9ZZZZ</name>
<reference evidence="1" key="1">
    <citation type="journal article" date="2015" name="Nature">
        <title>Complex archaea that bridge the gap between prokaryotes and eukaryotes.</title>
        <authorList>
            <person name="Spang A."/>
            <person name="Saw J.H."/>
            <person name="Jorgensen S.L."/>
            <person name="Zaremba-Niedzwiedzka K."/>
            <person name="Martijn J."/>
            <person name="Lind A.E."/>
            <person name="van Eijk R."/>
            <person name="Schleper C."/>
            <person name="Guy L."/>
            <person name="Ettema T.J."/>
        </authorList>
    </citation>
    <scope>NUCLEOTIDE SEQUENCE</scope>
</reference>
<protein>
    <submittedName>
        <fullName evidence="1">Uncharacterized protein</fullName>
    </submittedName>
</protein>
<dbReference type="EMBL" id="LAZR01022218">
    <property type="protein sequence ID" value="KKL82635.1"/>
    <property type="molecule type" value="Genomic_DNA"/>
</dbReference>
<accession>A0A0F9HLL9</accession>
<proteinExistence type="predicted"/>
<gene>
    <name evidence="1" type="ORF">LCGC14_1982780</name>
</gene>
<dbReference type="AlphaFoldDB" id="A0A0F9HLL9"/>
<sequence length="63" mass="6673">MKTTMDIHDFATAVALATGYDVTIGYDGHSGSYLICRDHRGNRLETADVIASAAAAGVTRTNE</sequence>